<gene>
    <name evidence="1" type="ORF">B1756_07885</name>
</gene>
<evidence type="ECO:0000313" key="2">
    <source>
        <dbReference type="Proteomes" id="UP000250088"/>
    </source>
</evidence>
<keyword evidence="2" id="KW-1185">Reference proteome</keyword>
<dbReference type="OrthoDB" id="197739at2157"/>
<reference evidence="2" key="1">
    <citation type="submission" date="2017-02" db="EMBL/GenBank/DDBJ databases">
        <title>Natronthermophilus aegyptiacus gen. nov.,sp. nov., an aerobic, extremely halophilic alkalithermophilic archaeon isolated from the athalassohaline Wadi An Natrun, Egypt.</title>
        <authorList>
            <person name="Zhao B."/>
        </authorList>
    </citation>
    <scope>NUCLEOTIDE SEQUENCE [LARGE SCALE GENOMIC DNA]</scope>
    <source>
        <strain evidence="2">JW/NM-HA 15</strain>
    </source>
</reference>
<dbReference type="GeneID" id="32893991"/>
<proteinExistence type="predicted"/>
<dbReference type="Proteomes" id="UP000250088">
    <property type="component" value="Chromosome"/>
</dbReference>
<name>A0A2Z2HVV5_9EURY</name>
<dbReference type="EMBL" id="CP019893">
    <property type="protein sequence ID" value="ARS89667.1"/>
    <property type="molecule type" value="Genomic_DNA"/>
</dbReference>
<accession>A0A2Z2HVV5</accession>
<dbReference type="RefSeq" id="WP_086888044.1">
    <property type="nucleotide sequence ID" value="NZ_CP019893.1"/>
</dbReference>
<sequence>MDADVPPEWRIETSRSYTPADSDRELEYRAYKHESGDLRVKVAPAALDGGDHPGYALTTTTYPGLELSEARLVRTVLTFDRCNRIARSFMDLFLARYDGPGSLEDAVEYAYDRTREHR</sequence>
<organism evidence="1 2">
    <name type="scientific">Natrarchaeobaculum aegyptiacum</name>
    <dbReference type="NCBI Taxonomy" id="745377"/>
    <lineage>
        <taxon>Archaea</taxon>
        <taxon>Methanobacteriati</taxon>
        <taxon>Methanobacteriota</taxon>
        <taxon>Stenosarchaea group</taxon>
        <taxon>Halobacteria</taxon>
        <taxon>Halobacteriales</taxon>
        <taxon>Natrialbaceae</taxon>
        <taxon>Natrarchaeobaculum</taxon>
    </lineage>
</organism>
<evidence type="ECO:0000313" key="1">
    <source>
        <dbReference type="EMBL" id="ARS89667.1"/>
    </source>
</evidence>
<dbReference type="KEGG" id="naj:B1756_07885"/>
<protein>
    <submittedName>
        <fullName evidence="1">Uncharacterized protein</fullName>
    </submittedName>
</protein>
<dbReference type="AlphaFoldDB" id="A0A2Z2HVV5"/>